<gene>
    <name evidence="3" type="ORF">HO173_003881</name>
</gene>
<feature type="compositionally biased region" description="Basic residues" evidence="1">
    <location>
        <begin position="176"/>
        <end position="187"/>
    </location>
</feature>
<accession>A0A8H6FZA5</accession>
<dbReference type="InterPro" id="IPR039191">
    <property type="entry name" value="Nopp140-like"/>
</dbReference>
<feature type="compositionally biased region" description="Low complexity" evidence="1">
    <location>
        <begin position="296"/>
        <end position="310"/>
    </location>
</feature>
<feature type="compositionally biased region" description="Low complexity" evidence="1">
    <location>
        <begin position="242"/>
        <end position="255"/>
    </location>
</feature>
<name>A0A8H6FZA5_9LECA</name>
<keyword evidence="4" id="KW-1185">Reference proteome</keyword>
<evidence type="ECO:0000313" key="4">
    <source>
        <dbReference type="Proteomes" id="UP000578531"/>
    </source>
</evidence>
<feature type="compositionally biased region" description="Polar residues" evidence="1">
    <location>
        <begin position="323"/>
        <end position="337"/>
    </location>
</feature>
<dbReference type="AlphaFoldDB" id="A0A8H6FZA5"/>
<dbReference type="GeneID" id="59285546"/>
<dbReference type="PANTHER" id="PTHR23216">
    <property type="entry name" value="NUCLEOLAR AND COILED-BODY PHOSPHOPROTEIN 1"/>
    <property type="match status" value="1"/>
</dbReference>
<dbReference type="GO" id="GO:0005730">
    <property type="term" value="C:nucleolus"/>
    <property type="evidence" value="ECO:0007669"/>
    <property type="project" value="InterPro"/>
</dbReference>
<evidence type="ECO:0000259" key="2">
    <source>
        <dbReference type="Pfam" id="PF05022"/>
    </source>
</evidence>
<comment type="caution">
    <text evidence="3">The sequence shown here is derived from an EMBL/GenBank/DDBJ whole genome shotgun (WGS) entry which is preliminary data.</text>
</comment>
<feature type="compositionally biased region" description="Polar residues" evidence="1">
    <location>
        <begin position="457"/>
        <end position="471"/>
    </location>
</feature>
<dbReference type="GO" id="GO:0005654">
    <property type="term" value="C:nucleoplasm"/>
    <property type="evidence" value="ECO:0007669"/>
    <property type="project" value="TreeGrafter"/>
</dbReference>
<reference evidence="3 4" key="1">
    <citation type="journal article" date="2020" name="Genomics">
        <title>Complete, high-quality genomes from long-read metagenomic sequencing of two wolf lichen thalli reveals enigmatic genome architecture.</title>
        <authorList>
            <person name="McKenzie S.K."/>
            <person name="Walston R.F."/>
            <person name="Allen J.L."/>
        </authorList>
    </citation>
    <scope>NUCLEOTIDE SEQUENCE [LARGE SCALE GENOMIC DNA]</scope>
    <source>
        <strain evidence="3">WasteWater2</strain>
    </source>
</reference>
<feature type="compositionally biased region" description="Basic and acidic residues" evidence="1">
    <location>
        <begin position="57"/>
        <end position="70"/>
    </location>
</feature>
<feature type="region of interest" description="Disordered" evidence="1">
    <location>
        <begin position="1"/>
        <end position="70"/>
    </location>
</feature>
<feature type="domain" description="Srp40 C-terminal" evidence="2">
    <location>
        <begin position="528"/>
        <end position="595"/>
    </location>
</feature>
<feature type="compositionally biased region" description="Low complexity" evidence="1">
    <location>
        <begin position="401"/>
        <end position="427"/>
    </location>
</feature>
<evidence type="ECO:0000313" key="3">
    <source>
        <dbReference type="EMBL" id="KAF6237680.1"/>
    </source>
</evidence>
<dbReference type="OrthoDB" id="5599646at2759"/>
<feature type="compositionally biased region" description="Low complexity" evidence="1">
    <location>
        <begin position="338"/>
        <end position="391"/>
    </location>
</feature>
<dbReference type="Pfam" id="PF05022">
    <property type="entry name" value="SRP40_C"/>
    <property type="match status" value="1"/>
</dbReference>
<organism evidence="3 4">
    <name type="scientific">Letharia columbiana</name>
    <dbReference type="NCBI Taxonomy" id="112416"/>
    <lineage>
        <taxon>Eukaryota</taxon>
        <taxon>Fungi</taxon>
        <taxon>Dikarya</taxon>
        <taxon>Ascomycota</taxon>
        <taxon>Pezizomycotina</taxon>
        <taxon>Lecanoromycetes</taxon>
        <taxon>OSLEUM clade</taxon>
        <taxon>Lecanoromycetidae</taxon>
        <taxon>Lecanorales</taxon>
        <taxon>Lecanorineae</taxon>
        <taxon>Parmeliaceae</taxon>
        <taxon>Letharia</taxon>
    </lineage>
</organism>
<protein>
    <recommendedName>
        <fullName evidence="2">Srp40 C-terminal domain-containing protein</fullName>
    </recommendedName>
</protein>
<dbReference type="RefSeq" id="XP_037166998.1">
    <property type="nucleotide sequence ID" value="XM_037305805.1"/>
</dbReference>
<evidence type="ECO:0000256" key="1">
    <source>
        <dbReference type="SAM" id="MobiDB-lite"/>
    </source>
</evidence>
<feature type="region of interest" description="Disordered" evidence="1">
    <location>
        <begin position="563"/>
        <end position="597"/>
    </location>
</feature>
<feature type="region of interest" description="Disordered" evidence="1">
    <location>
        <begin position="159"/>
        <end position="546"/>
    </location>
</feature>
<feature type="compositionally biased region" description="Low complexity" evidence="1">
    <location>
        <begin position="441"/>
        <end position="456"/>
    </location>
</feature>
<dbReference type="EMBL" id="JACCJC010000012">
    <property type="protein sequence ID" value="KAF6237680.1"/>
    <property type="molecule type" value="Genomic_DNA"/>
</dbReference>
<proteinExistence type="predicted"/>
<sequence>MPTKSKKPSVEIKPEFELPAQGSEPPRKKKKKNAPDKLQPEWMFPPDEENPVINPKPKSEAHRSKDEKERDQAIRFLQYASVNAPMKAPPPDLLLSLVGAFLSSYGFHHTSRLYTTQLQSRKKLDAWKIELGAKLPKGFPDLVKIFKEWYKGYQEKLQVEETSSSDSDDSDDPKAVKKSKKAKKAKKEVKAEAKASEAAAAKVIAKDITSSSGSGSSDEDVEMKDATPAQKPTKKSSELSKIKSSSISTSHSSSDSDADDEKENAGAQLVLHTASPKPTVNGLVNSLKRKASPGISSSSESKSDSDTSSSAGLQAVSGKKDASSSIFNVIPQPQNSVPISEPSAESSSSSDTSSSDSGSAAKPAKPAKPAAATTAIAKAESGPSSDSSSSDSEFDNGAPKSTLTTTTTTKAEASSSSSSSESISSDGESSEVDFSKPPKPTVTKTTKVVTAKPTQVSSDSSVTLQASSAQKPSAANTSLSSTSSSESLTSADQQAVTTVTTTTTSTKRKRSSSPTPKASKFTKKQNTPFQRVPQDTPVDPKMASNAYRSYDYADRAHQDLSVTKGKGFTKEKNKKKRGSYRGGAIDVSGGKGVKFVD</sequence>
<feature type="compositionally biased region" description="Low complexity" evidence="1">
    <location>
        <begin position="473"/>
        <end position="505"/>
    </location>
</feature>
<feature type="compositionally biased region" description="Low complexity" evidence="1">
    <location>
        <begin position="196"/>
        <end position="216"/>
    </location>
</feature>
<dbReference type="PANTHER" id="PTHR23216:SF1">
    <property type="entry name" value="NUCLEOLAR AND COILED-BODY PHOSPHOPROTEIN 1"/>
    <property type="match status" value="1"/>
</dbReference>
<dbReference type="Proteomes" id="UP000578531">
    <property type="component" value="Unassembled WGS sequence"/>
</dbReference>
<dbReference type="InterPro" id="IPR007718">
    <property type="entry name" value="Srp40_C"/>
</dbReference>